<dbReference type="AlphaFoldDB" id="A9DN75"/>
<evidence type="ECO:0000313" key="3">
    <source>
        <dbReference type="Proteomes" id="UP000002945"/>
    </source>
</evidence>
<sequence length="81" mass="9533">MKKIIKYIPLALLVIHLIFFKNYYQDEFTYQMLSLAIIFLITLPILIHSFKKDIKSNIKTKLILLSVSLLITLAISFFRLT</sequence>
<comment type="caution">
    <text evidence="2">The sequence shown here is derived from an EMBL/GenBank/DDBJ whole genome shotgun (WGS) entry which is preliminary data.</text>
</comment>
<feature type="transmembrane region" description="Helical" evidence="1">
    <location>
        <begin position="62"/>
        <end position="80"/>
    </location>
</feature>
<dbReference type="Proteomes" id="UP000002945">
    <property type="component" value="Unassembled WGS sequence"/>
</dbReference>
<dbReference type="HOGENOM" id="CLU_2569368_0_0_10"/>
<feature type="transmembrane region" description="Helical" evidence="1">
    <location>
        <begin position="30"/>
        <end position="50"/>
    </location>
</feature>
<evidence type="ECO:0000256" key="1">
    <source>
        <dbReference type="SAM" id="Phobius"/>
    </source>
</evidence>
<keyword evidence="1" id="KW-0812">Transmembrane</keyword>
<protein>
    <submittedName>
        <fullName evidence="2">Uncharacterized protein</fullName>
    </submittedName>
</protein>
<organism evidence="2 3">
    <name type="scientific">Kordia algicida OT-1</name>
    <dbReference type="NCBI Taxonomy" id="391587"/>
    <lineage>
        <taxon>Bacteria</taxon>
        <taxon>Pseudomonadati</taxon>
        <taxon>Bacteroidota</taxon>
        <taxon>Flavobacteriia</taxon>
        <taxon>Flavobacteriales</taxon>
        <taxon>Flavobacteriaceae</taxon>
        <taxon>Kordia</taxon>
    </lineage>
</organism>
<name>A9DN75_9FLAO</name>
<keyword evidence="1" id="KW-0472">Membrane</keyword>
<accession>A9DN75</accession>
<keyword evidence="1" id="KW-1133">Transmembrane helix</keyword>
<reference evidence="2 3" key="1">
    <citation type="journal article" date="2011" name="J. Bacteriol.">
        <title>Genome sequence of the algicidal bacterium Kordia algicida OT-1.</title>
        <authorList>
            <person name="Lee H.S."/>
            <person name="Kang S.G."/>
            <person name="Kwon K.K."/>
            <person name="Lee J.H."/>
            <person name="Kim S.J."/>
        </authorList>
    </citation>
    <scope>NUCLEOTIDE SEQUENCE [LARGE SCALE GENOMIC DNA]</scope>
    <source>
        <strain evidence="2 3">OT-1</strain>
    </source>
</reference>
<feature type="transmembrane region" description="Helical" evidence="1">
    <location>
        <begin position="7"/>
        <end position="24"/>
    </location>
</feature>
<gene>
    <name evidence="2" type="ORF">KAOT1_18237</name>
</gene>
<dbReference type="EMBL" id="ABIB01000002">
    <property type="protein sequence ID" value="EDP97128.1"/>
    <property type="molecule type" value="Genomic_DNA"/>
</dbReference>
<proteinExistence type="predicted"/>
<evidence type="ECO:0000313" key="2">
    <source>
        <dbReference type="EMBL" id="EDP97128.1"/>
    </source>
</evidence>
<keyword evidence="3" id="KW-1185">Reference proteome</keyword>